<keyword evidence="4 8" id="KW-1003">Cell membrane</keyword>
<dbReference type="AlphaFoldDB" id="D4DZK0"/>
<keyword evidence="11" id="KW-1185">Reference proteome</keyword>
<evidence type="ECO:0000313" key="11">
    <source>
        <dbReference type="Proteomes" id="UP000005723"/>
    </source>
</evidence>
<dbReference type="InterPro" id="IPR006043">
    <property type="entry name" value="NCS2"/>
</dbReference>
<evidence type="ECO:0000256" key="3">
    <source>
        <dbReference type="ARBA" id="ARBA00022448"/>
    </source>
</evidence>
<dbReference type="InterPro" id="IPR045018">
    <property type="entry name" value="Azg-like"/>
</dbReference>
<evidence type="ECO:0000256" key="5">
    <source>
        <dbReference type="ARBA" id="ARBA00022692"/>
    </source>
</evidence>
<feature type="transmembrane region" description="Helical" evidence="9">
    <location>
        <begin position="380"/>
        <end position="397"/>
    </location>
</feature>
<dbReference type="GO" id="GO:0005886">
    <property type="term" value="C:plasma membrane"/>
    <property type="evidence" value="ECO:0007669"/>
    <property type="project" value="UniProtKB-SubCell"/>
</dbReference>
<keyword evidence="3 8" id="KW-0813">Transport</keyword>
<dbReference type="HOGENOM" id="CLU_024508_0_1_6"/>
<feature type="transmembrane region" description="Helical" evidence="9">
    <location>
        <begin position="346"/>
        <end position="368"/>
    </location>
</feature>
<evidence type="ECO:0000256" key="2">
    <source>
        <dbReference type="ARBA" id="ARBA00005697"/>
    </source>
</evidence>
<evidence type="ECO:0000256" key="6">
    <source>
        <dbReference type="ARBA" id="ARBA00022989"/>
    </source>
</evidence>
<evidence type="ECO:0000256" key="7">
    <source>
        <dbReference type="ARBA" id="ARBA00023136"/>
    </source>
</evidence>
<proteinExistence type="inferred from homology"/>
<dbReference type="InterPro" id="IPR026033">
    <property type="entry name" value="Azg-like_bact_archaea"/>
</dbReference>
<evidence type="ECO:0000256" key="4">
    <source>
        <dbReference type="ARBA" id="ARBA00022475"/>
    </source>
</evidence>
<dbReference type="EMBL" id="ADBY01000023">
    <property type="protein sequence ID" value="EFE97047.1"/>
    <property type="molecule type" value="Genomic_DNA"/>
</dbReference>
<feature type="transmembrane region" description="Helical" evidence="9">
    <location>
        <begin position="231"/>
        <end position="249"/>
    </location>
</feature>
<feature type="transmembrane region" description="Helical" evidence="9">
    <location>
        <begin position="148"/>
        <end position="181"/>
    </location>
</feature>
<keyword evidence="6 8" id="KW-1133">Transmembrane helix</keyword>
<feature type="transmembrane region" description="Helical" evidence="9">
    <location>
        <begin position="193"/>
        <end position="211"/>
    </location>
</feature>
<feature type="transmembrane region" description="Helical" evidence="9">
    <location>
        <begin position="437"/>
        <end position="463"/>
    </location>
</feature>
<dbReference type="Proteomes" id="UP000005723">
    <property type="component" value="Unassembled WGS sequence"/>
</dbReference>
<feature type="transmembrane region" description="Helical" evidence="9">
    <location>
        <begin position="34"/>
        <end position="52"/>
    </location>
</feature>
<sequence>MARFGQFAINPSDYRAKPPKRRKKPVIDVKSRKFCYRIAGGLSIPFFGILIMTKQVTGLDAEQGLLGRVFKLKQHGTTVRTETIAGFTTFLTMVYIVFVNPQILGAAGMDTQAVFVTTCLIAAFGSILMGLLANLPVALAPAMGLNAFFAFVVVGAMGISWQVGMGAIFWGAVGLLLLTIFRIRYWMIANIPLSLRIGITSGIGLFIAMMGLKNAGIVVANPDTLVTVGNLTSHSVLLGALGFFIIAILASRNIHAAVLVSIVVTTLIGWALGDVKYGGVFSMPPSVTSVVGQVDLAGALNVGLAGIIFSFMLVNLFDSSGTLIGVTDKAGLTDEKGKFPRMKQALYVDSISSVGGAFIGTSSVTAYIESSSGVSVGGRTGLTAVVTGLLFLLVIFLSPLAGMVPAYAAAGALIYVGVLMTSSLARVKWDDLTEAVPAFVTAVMMPFSFSITEGIALGFIAYCVMKLGTGRWREISPCVVVVALLFILKIVFVDGH</sequence>
<evidence type="ECO:0000313" key="10">
    <source>
        <dbReference type="EMBL" id="EFE97047.1"/>
    </source>
</evidence>
<name>D4DZK0_SEROD</name>
<feature type="transmembrane region" description="Helical" evidence="9">
    <location>
        <begin position="475"/>
        <end position="493"/>
    </location>
</feature>
<dbReference type="STRING" id="667129.HMPREF0758_1350"/>
<protein>
    <submittedName>
        <fullName evidence="10">Putative permease</fullName>
    </submittedName>
</protein>
<organism evidence="10 11">
    <name type="scientific">Serratia odorifera DSM 4582</name>
    <dbReference type="NCBI Taxonomy" id="667129"/>
    <lineage>
        <taxon>Bacteria</taxon>
        <taxon>Pseudomonadati</taxon>
        <taxon>Pseudomonadota</taxon>
        <taxon>Gammaproteobacteria</taxon>
        <taxon>Enterobacterales</taxon>
        <taxon>Yersiniaceae</taxon>
        <taxon>Serratia</taxon>
    </lineage>
</organism>
<dbReference type="Pfam" id="PF00860">
    <property type="entry name" value="Xan_ur_permease"/>
    <property type="match status" value="1"/>
</dbReference>
<keyword evidence="5 8" id="KW-0812">Transmembrane</keyword>
<feature type="transmembrane region" description="Helical" evidence="9">
    <location>
        <begin position="83"/>
        <end position="101"/>
    </location>
</feature>
<dbReference type="GO" id="GO:0015207">
    <property type="term" value="F:adenine transmembrane transporter activity"/>
    <property type="evidence" value="ECO:0007669"/>
    <property type="project" value="TreeGrafter"/>
</dbReference>
<feature type="transmembrane region" description="Helical" evidence="9">
    <location>
        <begin position="404"/>
        <end position="425"/>
    </location>
</feature>
<comment type="subcellular location">
    <subcellularLocation>
        <location evidence="1 8">Cell membrane</location>
        <topology evidence="1 8">Multi-pass membrane protein</topology>
    </subcellularLocation>
</comment>
<dbReference type="PIRSF" id="PIRSF005353">
    <property type="entry name" value="PbuG"/>
    <property type="match status" value="1"/>
</dbReference>
<reference evidence="10 11" key="1">
    <citation type="submission" date="2010-01" db="EMBL/GenBank/DDBJ databases">
        <authorList>
            <person name="Muzny D."/>
            <person name="Qin X."/>
            <person name="Deng J."/>
            <person name="Jiang H."/>
            <person name="Liu Y."/>
            <person name="Qu J."/>
            <person name="Song X.-Z."/>
            <person name="Zhang L."/>
            <person name="Thornton R."/>
            <person name="Coyle M."/>
            <person name="Francisco L."/>
            <person name="Jackson L."/>
            <person name="Javaid M."/>
            <person name="Korchina V."/>
            <person name="Kovar C."/>
            <person name="Mata R."/>
            <person name="Mathew T."/>
            <person name="Ngo R."/>
            <person name="Nguyen L."/>
            <person name="Nguyen N."/>
            <person name="Okwuonu G."/>
            <person name="Ongeri F."/>
            <person name="Pham C."/>
            <person name="Simmons D."/>
            <person name="Wilczek-Boney K."/>
            <person name="Hale W."/>
            <person name="Jakkamsetti A."/>
            <person name="Pham P."/>
            <person name="Ruth R."/>
            <person name="San Lucas F."/>
            <person name="Warren J."/>
            <person name="Zhang J."/>
            <person name="Zhao Z."/>
            <person name="Zhou C."/>
            <person name="Zhu D."/>
            <person name="Lee S."/>
            <person name="Bess C."/>
            <person name="Blankenburg K."/>
            <person name="Forbes L."/>
            <person name="Fu Q."/>
            <person name="Gubbala S."/>
            <person name="Hirani K."/>
            <person name="Jayaseelan J.C."/>
            <person name="Lara F."/>
            <person name="Munidasa M."/>
            <person name="Palculict T."/>
            <person name="Patil S."/>
            <person name="Pu L.-L."/>
            <person name="Saada N."/>
            <person name="Tang L."/>
            <person name="Weissenberger G."/>
            <person name="Zhu Y."/>
            <person name="Hemphill L."/>
            <person name="Shang Y."/>
            <person name="Youmans B."/>
            <person name="Ayvaz T."/>
            <person name="Ross M."/>
            <person name="Santibanez J."/>
            <person name="Aqrawi P."/>
            <person name="Gross S."/>
            <person name="Joshi V."/>
            <person name="Fowler G."/>
            <person name="Nazareth L."/>
            <person name="Reid J."/>
            <person name="Worley K."/>
            <person name="Petrosino J."/>
            <person name="Highlander S."/>
            <person name="Gibbs R."/>
        </authorList>
    </citation>
    <scope>NUCLEOTIDE SEQUENCE [LARGE SCALE GENOMIC DNA]</scope>
    <source>
        <strain evidence="10 11">DSM 4582</strain>
    </source>
</reference>
<evidence type="ECO:0000256" key="1">
    <source>
        <dbReference type="ARBA" id="ARBA00004651"/>
    </source>
</evidence>
<comment type="similarity">
    <text evidence="2 8">Belongs to the nucleobase:cation symporter-2 (NCS2) (TC 2.A.40) family. Azg-like subfamily.</text>
</comment>
<dbReference type="PANTHER" id="PTHR43337:SF1">
    <property type="entry name" value="XANTHINE_URACIL PERMEASE C887.17-RELATED"/>
    <property type="match status" value="1"/>
</dbReference>
<accession>D4DZK0</accession>
<comment type="caution">
    <text evidence="10">The sequence shown here is derived from an EMBL/GenBank/DDBJ whole genome shotgun (WGS) entry which is preliminary data.</text>
</comment>
<evidence type="ECO:0000256" key="9">
    <source>
        <dbReference type="SAM" id="Phobius"/>
    </source>
</evidence>
<evidence type="ECO:0000256" key="8">
    <source>
        <dbReference type="PIRNR" id="PIRNR005353"/>
    </source>
</evidence>
<keyword evidence="7 8" id="KW-0472">Membrane</keyword>
<feature type="transmembrane region" description="Helical" evidence="9">
    <location>
        <begin position="256"/>
        <end position="273"/>
    </location>
</feature>
<dbReference type="PANTHER" id="PTHR43337">
    <property type="entry name" value="XANTHINE/URACIL PERMEASE C887.17-RELATED"/>
    <property type="match status" value="1"/>
</dbReference>
<feature type="transmembrane region" description="Helical" evidence="9">
    <location>
        <begin position="113"/>
        <end position="136"/>
    </location>
</feature>
<gene>
    <name evidence="10" type="primary">yieG</name>
    <name evidence="10" type="ORF">HMPREF0758_1350</name>
</gene>